<dbReference type="Gene3D" id="3.90.1530.10">
    <property type="entry name" value="Conserved hypothetical protein from pyrococcus furiosus pfu- 392566-001, ParB domain"/>
    <property type="match status" value="1"/>
</dbReference>
<dbReference type="KEGG" id="scas:SACC_00420"/>
<dbReference type="AlphaFoldDB" id="A0AAQ4CMJ4"/>
<dbReference type="Gene3D" id="3.30.1760.10">
    <property type="entry name" value="Conserved hypothetical protein from pyrococcus furiosus pfu- 392566-001, domain 2"/>
    <property type="match status" value="1"/>
</dbReference>
<dbReference type="SMART" id="SM00470">
    <property type="entry name" value="ParB"/>
    <property type="match status" value="1"/>
</dbReference>
<dbReference type="CDD" id="cd16400">
    <property type="entry name" value="ParB_Srx_like_nuclease"/>
    <property type="match status" value="1"/>
</dbReference>
<evidence type="ECO:0000256" key="3">
    <source>
        <dbReference type="ARBA" id="ARBA00022777"/>
    </source>
</evidence>
<dbReference type="GO" id="GO:0005524">
    <property type="term" value="F:ATP binding"/>
    <property type="evidence" value="ECO:0007669"/>
    <property type="project" value="UniProtKB-KW"/>
</dbReference>
<dbReference type="RefSeq" id="WP_229572501.1">
    <property type="nucleotide sequence ID" value="NZ_AP025226.1"/>
</dbReference>
<reference evidence="6 7" key="1">
    <citation type="journal article" date="2022" name="Microbiol. Resour. Announc.">
        <title>Complete Genome Sequence of the Hyperthermophilic and Acidophilic Archaeon Saccharolobus caldissimus Strain HS-3T.</title>
        <authorList>
            <person name="Sakai H.D."/>
            <person name="Kurosawa N."/>
        </authorList>
    </citation>
    <scope>NUCLEOTIDE SEQUENCE [LARGE SCALE GENOMIC DNA]</scope>
    <source>
        <strain evidence="6 7">JCM32116</strain>
    </source>
</reference>
<dbReference type="InterPro" id="IPR003115">
    <property type="entry name" value="ParB_N"/>
</dbReference>
<proteinExistence type="predicted"/>
<dbReference type="SUPFAM" id="SSF110849">
    <property type="entry name" value="ParB/Sulfiredoxin"/>
    <property type="match status" value="1"/>
</dbReference>
<dbReference type="EMBL" id="AP025226">
    <property type="protein sequence ID" value="BDB97025.1"/>
    <property type="molecule type" value="Genomic_DNA"/>
</dbReference>
<keyword evidence="1" id="KW-0808">Transferase</keyword>
<dbReference type="Proteomes" id="UP001319921">
    <property type="component" value="Chromosome"/>
</dbReference>
<gene>
    <name evidence="6" type="ORF">SACC_00420</name>
</gene>
<evidence type="ECO:0000259" key="5">
    <source>
        <dbReference type="SMART" id="SM00470"/>
    </source>
</evidence>
<keyword evidence="7" id="KW-1185">Reference proteome</keyword>
<dbReference type="InterPro" id="IPR023098">
    <property type="entry name" value="SerK/SbnI_C"/>
</dbReference>
<dbReference type="InterPro" id="IPR036086">
    <property type="entry name" value="ParB/Sulfiredoxin_sf"/>
</dbReference>
<evidence type="ECO:0000256" key="4">
    <source>
        <dbReference type="ARBA" id="ARBA00022840"/>
    </source>
</evidence>
<evidence type="ECO:0000313" key="7">
    <source>
        <dbReference type="Proteomes" id="UP001319921"/>
    </source>
</evidence>
<protein>
    <recommendedName>
        <fullName evidence="5">ParB-like N-terminal domain-containing protein</fullName>
    </recommendedName>
</protein>
<evidence type="ECO:0000256" key="2">
    <source>
        <dbReference type="ARBA" id="ARBA00022741"/>
    </source>
</evidence>
<accession>A0AAQ4CMJ4</accession>
<keyword evidence="3" id="KW-0418">Kinase</keyword>
<dbReference type="GeneID" id="68864751"/>
<dbReference type="GO" id="GO:0016301">
    <property type="term" value="F:kinase activity"/>
    <property type="evidence" value="ECO:0007669"/>
    <property type="project" value="UniProtKB-KW"/>
</dbReference>
<sequence>MENPRYLIPHEDVLLDKVSSLLFEISKTRQMKPIIVDSNTHVILDGHHRHTASLLLSLRKIPVIYVNYNSSKIYVDIWYRKFSKPNAVKSILSSLTSNGNICAKFDLIKICDISLYRLYWRLEAIESFLLSIKINVIKDINGDLKPPLISKSDVIDIANRGLRFPPKTTRHVYEFIIHQSPVSIDDS</sequence>
<keyword evidence="4" id="KW-0067">ATP-binding</keyword>
<evidence type="ECO:0000313" key="6">
    <source>
        <dbReference type="EMBL" id="BDB97025.1"/>
    </source>
</evidence>
<evidence type="ECO:0000256" key="1">
    <source>
        <dbReference type="ARBA" id="ARBA00022679"/>
    </source>
</evidence>
<keyword evidence="2" id="KW-0547">Nucleotide-binding</keyword>
<name>A0AAQ4CMJ4_9CREN</name>
<organism evidence="6 7">
    <name type="scientific">Saccharolobus caldissimus</name>
    <dbReference type="NCBI Taxonomy" id="1702097"/>
    <lineage>
        <taxon>Archaea</taxon>
        <taxon>Thermoproteota</taxon>
        <taxon>Thermoprotei</taxon>
        <taxon>Sulfolobales</taxon>
        <taxon>Sulfolobaceae</taxon>
        <taxon>Saccharolobus</taxon>
    </lineage>
</organism>
<feature type="domain" description="ParB-like N-terminal" evidence="5">
    <location>
        <begin position="1"/>
        <end position="81"/>
    </location>
</feature>